<dbReference type="PANTHER" id="PTHR46577">
    <property type="entry name" value="HTH-TYPE TRANSCRIPTIONAL REGULATORY PROTEIN GABR"/>
    <property type="match status" value="1"/>
</dbReference>
<dbReference type="RefSeq" id="WP_074605213.1">
    <property type="nucleotide sequence ID" value="NZ_FNGY01000002.1"/>
</dbReference>
<keyword evidence="1" id="KW-0032">Aminotransferase</keyword>
<evidence type="ECO:0000313" key="2">
    <source>
        <dbReference type="Proteomes" id="UP000183200"/>
    </source>
</evidence>
<accession>A0A1G9NIR4</accession>
<dbReference type="SUPFAM" id="SSF53383">
    <property type="entry name" value="PLP-dependent transferases"/>
    <property type="match status" value="1"/>
</dbReference>
<dbReference type="Gene3D" id="3.40.640.10">
    <property type="entry name" value="Type I PLP-dependent aspartate aminotransferase-like (Major domain)"/>
    <property type="match status" value="1"/>
</dbReference>
<sequence length="477" mass="55002">MEKLWYENLRLTGDKITFPRQIQVQIEAKIKKGHGPHNLRMPGIQELANSLARHNKLDKLYHDVEAAYKALCKTGILYTKGKIGTFISPDALPDEYEKSPLKQVADFSFNEQQLPEDTFITLGPYYPGHQVFNLPKPALRYEELHECSTGEPAQTKRMPDPDFHRLVHREVRSRCLNIQPSHLAIIPGAGMALRIVLHSLLSKEDKVILSGKCDSRLKELIRSTGAEIIEISSDQQGIRMTQVEAHCKMTRIKLVYIEPAGQYPDMIYLSPNRRDRLLQLSYLYNFAILEHNEEHGCYYSTPGRSLFDKDEKAKVIYISSVSRHTPWLHKLGFVLAPKNFIDHILLKSKYLYETWDVHFERAMIRLFQEGIFQRIIRKVNSLLCSIQKKAKKLFKSMQLTDYAALSDTRAGIFIFIHFPSDISTLIPKLIDSGFYDPPDPNLIPQHEITGLRISLYLGSQTRFSNLFKILKAHFKSH</sequence>
<dbReference type="GO" id="GO:0003677">
    <property type="term" value="F:DNA binding"/>
    <property type="evidence" value="ECO:0007669"/>
    <property type="project" value="UniProtKB-KW"/>
</dbReference>
<evidence type="ECO:0000313" key="1">
    <source>
        <dbReference type="EMBL" id="SDL85835.1"/>
    </source>
</evidence>
<dbReference type="Proteomes" id="UP000183200">
    <property type="component" value="Unassembled WGS sequence"/>
</dbReference>
<protein>
    <submittedName>
        <fullName evidence="1">DNA-binding transcriptional regulator, MocR family, contains an aminotransferase domain</fullName>
    </submittedName>
</protein>
<name>A0A1G9NIR4_9SPHI</name>
<dbReference type="AlphaFoldDB" id="A0A1G9NIR4"/>
<dbReference type="GO" id="GO:0008483">
    <property type="term" value="F:transaminase activity"/>
    <property type="evidence" value="ECO:0007669"/>
    <property type="project" value="UniProtKB-KW"/>
</dbReference>
<gene>
    <name evidence="1" type="ORF">SAMN05421820_102327</name>
</gene>
<keyword evidence="1" id="KW-0238">DNA-binding</keyword>
<dbReference type="InterPro" id="IPR015421">
    <property type="entry name" value="PyrdxlP-dep_Trfase_major"/>
</dbReference>
<keyword evidence="2" id="KW-1185">Reference proteome</keyword>
<dbReference type="PANTHER" id="PTHR46577:SF1">
    <property type="entry name" value="HTH-TYPE TRANSCRIPTIONAL REGULATORY PROTEIN GABR"/>
    <property type="match status" value="1"/>
</dbReference>
<reference evidence="2" key="1">
    <citation type="submission" date="2016-10" db="EMBL/GenBank/DDBJ databases">
        <authorList>
            <person name="Varghese N."/>
            <person name="Submissions S."/>
        </authorList>
    </citation>
    <scope>NUCLEOTIDE SEQUENCE [LARGE SCALE GENOMIC DNA]</scope>
    <source>
        <strain evidence="2">DSM 19110</strain>
    </source>
</reference>
<dbReference type="InterPro" id="IPR015424">
    <property type="entry name" value="PyrdxlP-dep_Trfase"/>
</dbReference>
<organism evidence="1 2">
    <name type="scientific">Pedobacter steynii</name>
    <dbReference type="NCBI Taxonomy" id="430522"/>
    <lineage>
        <taxon>Bacteria</taxon>
        <taxon>Pseudomonadati</taxon>
        <taxon>Bacteroidota</taxon>
        <taxon>Sphingobacteriia</taxon>
        <taxon>Sphingobacteriales</taxon>
        <taxon>Sphingobacteriaceae</taxon>
        <taxon>Pedobacter</taxon>
    </lineage>
</organism>
<dbReference type="InterPro" id="IPR051446">
    <property type="entry name" value="HTH_trans_reg/aminotransferase"/>
</dbReference>
<proteinExistence type="predicted"/>
<dbReference type="OrthoDB" id="791844at2"/>
<dbReference type="EMBL" id="FNGY01000002">
    <property type="protein sequence ID" value="SDL85835.1"/>
    <property type="molecule type" value="Genomic_DNA"/>
</dbReference>
<keyword evidence="1" id="KW-0808">Transferase</keyword>